<dbReference type="GeneID" id="17286511"/>
<dbReference type="PROSITE" id="PS50858">
    <property type="entry name" value="BSD"/>
    <property type="match status" value="1"/>
</dbReference>
<sequence length="277" mass="29572">MSFERLFGAAERAIERFSSSSGGAALEAARQRAEQAQAELYDGSVPPWQTLSEQFAILEEELKARILALSAQQSLFTTAAAEQHRAATRHRSVLPGCLPMATAALEADPQLAQLRFRLVPRRLSEEDFWQVYFWHVATAKLDLCNDFASANAAKRDYLGVSQAGGASAGAATPPAARPRVRDEVGCSGRSAQSGQGSPGADAAASEEFGFDLEASQHRFRPAPWPSRHTARPTPSQELDAEFERLVGGGSAQTHTADVDAAAYEAAADATAEAPKDS</sequence>
<dbReference type="PaxDb" id="2903-EOD41241"/>
<dbReference type="GO" id="GO:0005794">
    <property type="term" value="C:Golgi apparatus"/>
    <property type="evidence" value="ECO:0007669"/>
    <property type="project" value="TreeGrafter"/>
</dbReference>
<dbReference type="KEGG" id="ehx:EMIHUDRAFT_448731"/>
<evidence type="ECO:0000313" key="4">
    <source>
        <dbReference type="Proteomes" id="UP000013827"/>
    </source>
</evidence>
<evidence type="ECO:0000259" key="2">
    <source>
        <dbReference type="PROSITE" id="PS50858"/>
    </source>
</evidence>
<dbReference type="AlphaFoldDB" id="A0A0D3KZQ6"/>
<dbReference type="Pfam" id="PF03909">
    <property type="entry name" value="BSD"/>
    <property type="match status" value="1"/>
</dbReference>
<evidence type="ECO:0000256" key="1">
    <source>
        <dbReference type="SAM" id="MobiDB-lite"/>
    </source>
</evidence>
<dbReference type="GO" id="GO:0005634">
    <property type="term" value="C:nucleus"/>
    <property type="evidence" value="ECO:0007669"/>
    <property type="project" value="TreeGrafter"/>
</dbReference>
<reference evidence="3" key="2">
    <citation type="submission" date="2024-10" db="UniProtKB">
        <authorList>
            <consortium name="EnsemblProtists"/>
        </authorList>
    </citation>
    <scope>IDENTIFICATION</scope>
</reference>
<feature type="domain" description="BSD" evidence="2">
    <location>
        <begin position="105"/>
        <end position="140"/>
    </location>
</feature>
<organism evidence="3 4">
    <name type="scientific">Emiliania huxleyi (strain CCMP1516)</name>
    <dbReference type="NCBI Taxonomy" id="280463"/>
    <lineage>
        <taxon>Eukaryota</taxon>
        <taxon>Haptista</taxon>
        <taxon>Haptophyta</taxon>
        <taxon>Prymnesiophyceae</taxon>
        <taxon>Isochrysidales</taxon>
        <taxon>Noelaerhabdaceae</taxon>
        <taxon>Emiliania</taxon>
    </lineage>
</organism>
<dbReference type="HOGENOM" id="CLU_1006216_0_0_1"/>
<accession>A0A0D3KZQ6</accession>
<dbReference type="Proteomes" id="UP000013827">
    <property type="component" value="Unassembled WGS sequence"/>
</dbReference>
<feature type="region of interest" description="Disordered" evidence="1">
    <location>
        <begin position="219"/>
        <end position="258"/>
    </location>
</feature>
<keyword evidence="4" id="KW-1185">Reference proteome</keyword>
<dbReference type="InterPro" id="IPR005607">
    <property type="entry name" value="BSD_dom"/>
</dbReference>
<proteinExistence type="predicted"/>
<dbReference type="GO" id="GO:0038203">
    <property type="term" value="P:TORC2 signaling"/>
    <property type="evidence" value="ECO:0007669"/>
    <property type="project" value="TreeGrafter"/>
</dbReference>
<dbReference type="PANTHER" id="PTHR16019:SF6">
    <property type="entry name" value="SYNAPSE-ASSOCIATED PROTEIN 1"/>
    <property type="match status" value="1"/>
</dbReference>
<feature type="region of interest" description="Disordered" evidence="1">
    <location>
        <begin position="163"/>
        <end position="203"/>
    </location>
</feature>
<name>A0A0D3KZQ6_EMIH1</name>
<dbReference type="SUPFAM" id="SSF140383">
    <property type="entry name" value="BSD domain-like"/>
    <property type="match status" value="1"/>
</dbReference>
<protein>
    <recommendedName>
        <fullName evidence="2">BSD domain-containing protein</fullName>
    </recommendedName>
</protein>
<dbReference type="RefSeq" id="XP_005793670.1">
    <property type="nucleotide sequence ID" value="XM_005793613.1"/>
</dbReference>
<evidence type="ECO:0000313" key="3">
    <source>
        <dbReference type="EnsemblProtists" id="EOD41241"/>
    </source>
</evidence>
<reference evidence="4" key="1">
    <citation type="journal article" date="2013" name="Nature">
        <title>Pan genome of the phytoplankton Emiliania underpins its global distribution.</title>
        <authorList>
            <person name="Read B.A."/>
            <person name="Kegel J."/>
            <person name="Klute M.J."/>
            <person name="Kuo A."/>
            <person name="Lefebvre S.C."/>
            <person name="Maumus F."/>
            <person name="Mayer C."/>
            <person name="Miller J."/>
            <person name="Monier A."/>
            <person name="Salamov A."/>
            <person name="Young J."/>
            <person name="Aguilar M."/>
            <person name="Claverie J.M."/>
            <person name="Frickenhaus S."/>
            <person name="Gonzalez K."/>
            <person name="Herman E.K."/>
            <person name="Lin Y.C."/>
            <person name="Napier J."/>
            <person name="Ogata H."/>
            <person name="Sarno A.F."/>
            <person name="Shmutz J."/>
            <person name="Schroeder D."/>
            <person name="de Vargas C."/>
            <person name="Verret F."/>
            <person name="von Dassow P."/>
            <person name="Valentin K."/>
            <person name="Van de Peer Y."/>
            <person name="Wheeler G."/>
            <person name="Dacks J.B."/>
            <person name="Delwiche C.F."/>
            <person name="Dyhrman S.T."/>
            <person name="Glockner G."/>
            <person name="John U."/>
            <person name="Richards T."/>
            <person name="Worden A.Z."/>
            <person name="Zhang X."/>
            <person name="Grigoriev I.V."/>
            <person name="Allen A.E."/>
            <person name="Bidle K."/>
            <person name="Borodovsky M."/>
            <person name="Bowler C."/>
            <person name="Brownlee C."/>
            <person name="Cock J.M."/>
            <person name="Elias M."/>
            <person name="Gladyshev V.N."/>
            <person name="Groth M."/>
            <person name="Guda C."/>
            <person name="Hadaegh A."/>
            <person name="Iglesias-Rodriguez M.D."/>
            <person name="Jenkins J."/>
            <person name="Jones B.M."/>
            <person name="Lawson T."/>
            <person name="Leese F."/>
            <person name="Lindquist E."/>
            <person name="Lobanov A."/>
            <person name="Lomsadze A."/>
            <person name="Malik S.B."/>
            <person name="Marsh M.E."/>
            <person name="Mackinder L."/>
            <person name="Mock T."/>
            <person name="Mueller-Roeber B."/>
            <person name="Pagarete A."/>
            <person name="Parker M."/>
            <person name="Probert I."/>
            <person name="Quesneville H."/>
            <person name="Raines C."/>
            <person name="Rensing S.A."/>
            <person name="Riano-Pachon D.M."/>
            <person name="Richier S."/>
            <person name="Rokitta S."/>
            <person name="Shiraiwa Y."/>
            <person name="Soanes D.M."/>
            <person name="van der Giezen M."/>
            <person name="Wahlund T.M."/>
            <person name="Williams B."/>
            <person name="Wilson W."/>
            <person name="Wolfe G."/>
            <person name="Wurch L.L."/>
        </authorList>
    </citation>
    <scope>NUCLEOTIDE SEQUENCE</scope>
</reference>
<dbReference type="InterPro" id="IPR051494">
    <property type="entry name" value="BSD_domain-containing"/>
</dbReference>
<feature type="compositionally biased region" description="Low complexity" evidence="1">
    <location>
        <begin position="163"/>
        <end position="174"/>
    </location>
</feature>
<dbReference type="EnsemblProtists" id="EOD41241">
    <property type="protein sequence ID" value="EOD41241"/>
    <property type="gene ID" value="EMIHUDRAFT_448731"/>
</dbReference>
<dbReference type="InterPro" id="IPR035925">
    <property type="entry name" value="BSD_dom_sf"/>
</dbReference>
<dbReference type="eggNOG" id="ENOG502SDCU">
    <property type="taxonomic scope" value="Eukaryota"/>
</dbReference>
<dbReference type="PANTHER" id="PTHR16019">
    <property type="entry name" value="SYNAPSE-ASSOCIATED PROTEIN"/>
    <property type="match status" value="1"/>
</dbReference>
<dbReference type="SMART" id="SM00751">
    <property type="entry name" value="BSD"/>
    <property type="match status" value="1"/>
</dbReference>
<dbReference type="Gene3D" id="1.10.3970.10">
    <property type="entry name" value="BSD domain"/>
    <property type="match status" value="1"/>
</dbReference>